<dbReference type="PANTHER" id="PTHR15868:SF0">
    <property type="entry name" value="SIMILAR TO RIKEN CDNA 6430571L13 GENE_ SIMILAR TO G20 PROTEIN"/>
    <property type="match status" value="1"/>
</dbReference>
<feature type="transmembrane region" description="Helical" evidence="1">
    <location>
        <begin position="36"/>
        <end position="61"/>
    </location>
</feature>
<proteinExistence type="predicted"/>
<organism evidence="2 3">
    <name type="scientific">Mytilus edulis</name>
    <name type="common">Blue mussel</name>
    <dbReference type="NCBI Taxonomy" id="6550"/>
    <lineage>
        <taxon>Eukaryota</taxon>
        <taxon>Metazoa</taxon>
        <taxon>Spiralia</taxon>
        <taxon>Lophotrochozoa</taxon>
        <taxon>Mollusca</taxon>
        <taxon>Bivalvia</taxon>
        <taxon>Autobranchia</taxon>
        <taxon>Pteriomorphia</taxon>
        <taxon>Mytilida</taxon>
        <taxon>Mytiloidea</taxon>
        <taxon>Mytilidae</taxon>
        <taxon>Mytilinae</taxon>
        <taxon>Mytilus</taxon>
    </lineage>
</organism>
<evidence type="ECO:0000256" key="1">
    <source>
        <dbReference type="SAM" id="Phobius"/>
    </source>
</evidence>
<dbReference type="InterPro" id="IPR042351">
    <property type="entry name" value="C3orf18-like"/>
</dbReference>
<dbReference type="OrthoDB" id="6381603at2759"/>
<dbReference type="AlphaFoldDB" id="A0A8S3R6H7"/>
<protein>
    <submittedName>
        <fullName evidence="2">Uncharacterized protein</fullName>
    </submittedName>
</protein>
<sequence>MSSTSSNNVPYHIVTENITEHTTVFTEPHSTSSSHVLAYVLVPVGSVILVALLALIAVIIFRKNRMDKLRHHLMPMYSFDPNEDADWESELLEDQDNEQRLALRIETPVRCYLIYKFAGPKKIMNHQITTSLRTGYCNLNSYKSMICPALIDKCSCGQIETVDHYLLDCENYEEAREKLRSALYFITSKLTLESEVLLATTENDNYKHHIEDIQHLLGVFIKDTGRFTK</sequence>
<evidence type="ECO:0000313" key="2">
    <source>
        <dbReference type="EMBL" id="CAG2202427.1"/>
    </source>
</evidence>
<keyword evidence="1" id="KW-0812">Transmembrane</keyword>
<dbReference type="EMBL" id="CAJPWZ010000889">
    <property type="protein sequence ID" value="CAG2202427.1"/>
    <property type="molecule type" value="Genomic_DNA"/>
</dbReference>
<comment type="caution">
    <text evidence="2">The sequence shown here is derived from an EMBL/GenBank/DDBJ whole genome shotgun (WGS) entry which is preliminary data.</text>
</comment>
<accession>A0A8S3R6H7</accession>
<keyword evidence="1" id="KW-0472">Membrane</keyword>
<gene>
    <name evidence="2" type="ORF">MEDL_17017</name>
</gene>
<keyword evidence="3" id="KW-1185">Reference proteome</keyword>
<keyword evidence="1" id="KW-1133">Transmembrane helix</keyword>
<evidence type="ECO:0000313" key="3">
    <source>
        <dbReference type="Proteomes" id="UP000683360"/>
    </source>
</evidence>
<name>A0A8S3R6H7_MYTED</name>
<reference evidence="2" key="1">
    <citation type="submission" date="2021-03" db="EMBL/GenBank/DDBJ databases">
        <authorList>
            <person name="Bekaert M."/>
        </authorList>
    </citation>
    <scope>NUCLEOTIDE SEQUENCE</scope>
</reference>
<dbReference type="PANTHER" id="PTHR15868">
    <property type="entry name" value="SIMILAR TO RIKEN CDNA 6430571L13 GENE, SIMILAR TO G20 PROTEIN"/>
    <property type="match status" value="1"/>
</dbReference>
<dbReference type="Proteomes" id="UP000683360">
    <property type="component" value="Unassembled WGS sequence"/>
</dbReference>